<accession>A0ABZ2XFX4</accession>
<organism evidence="3 4">
    <name type="scientific">Azonexus hydrophilus</name>
    <dbReference type="NCBI Taxonomy" id="418702"/>
    <lineage>
        <taxon>Bacteria</taxon>
        <taxon>Pseudomonadati</taxon>
        <taxon>Pseudomonadota</taxon>
        <taxon>Betaproteobacteria</taxon>
        <taxon>Rhodocyclales</taxon>
        <taxon>Azonexaceae</taxon>
        <taxon>Azonexus</taxon>
    </lineage>
</organism>
<dbReference type="RefSeq" id="WP_341743718.1">
    <property type="nucleotide sequence ID" value="NZ_CP151406.1"/>
</dbReference>
<keyword evidence="1" id="KW-0812">Transmembrane</keyword>
<keyword evidence="4" id="KW-1185">Reference proteome</keyword>
<dbReference type="Gene3D" id="3.30.70.1070">
    <property type="entry name" value="Sporulation related repeat"/>
    <property type="match status" value="1"/>
</dbReference>
<protein>
    <submittedName>
        <fullName evidence="3">SPOR domain-containing protein</fullName>
    </submittedName>
</protein>
<reference evidence="3 4" key="1">
    <citation type="submission" date="2024-04" db="EMBL/GenBank/DDBJ databases">
        <title>Dissimilatory iodate-reducing microorganisms contribute to the enrichment of iodine in groundwater.</title>
        <authorList>
            <person name="Jiang Z."/>
        </authorList>
    </citation>
    <scope>NUCLEOTIDE SEQUENCE [LARGE SCALE GENOMIC DNA]</scope>
    <source>
        <strain evidence="3 4">NCP973</strain>
    </source>
</reference>
<evidence type="ECO:0000313" key="3">
    <source>
        <dbReference type="EMBL" id="WZJ21518.1"/>
    </source>
</evidence>
<proteinExistence type="predicted"/>
<evidence type="ECO:0000313" key="4">
    <source>
        <dbReference type="Proteomes" id="UP001479520"/>
    </source>
</evidence>
<feature type="domain" description="SPOR" evidence="2">
    <location>
        <begin position="186"/>
        <end position="249"/>
    </location>
</feature>
<feature type="transmembrane region" description="Helical" evidence="1">
    <location>
        <begin position="27"/>
        <end position="44"/>
    </location>
</feature>
<dbReference type="Pfam" id="PF05036">
    <property type="entry name" value="SPOR"/>
    <property type="match status" value="1"/>
</dbReference>
<dbReference type="Proteomes" id="UP001479520">
    <property type="component" value="Chromosome"/>
</dbReference>
<dbReference type="SUPFAM" id="SSF110997">
    <property type="entry name" value="Sporulation related repeat"/>
    <property type="match status" value="1"/>
</dbReference>
<evidence type="ECO:0000259" key="2">
    <source>
        <dbReference type="Pfam" id="PF05036"/>
    </source>
</evidence>
<name>A0ABZ2XFX4_9RHOO</name>
<dbReference type="InterPro" id="IPR036680">
    <property type="entry name" value="SPOR-like_sf"/>
</dbReference>
<evidence type="ECO:0000256" key="1">
    <source>
        <dbReference type="SAM" id="Phobius"/>
    </source>
</evidence>
<gene>
    <name evidence="3" type="ORF">AADV58_16425</name>
</gene>
<dbReference type="EMBL" id="CP151406">
    <property type="protein sequence ID" value="WZJ21518.1"/>
    <property type="molecule type" value="Genomic_DNA"/>
</dbReference>
<sequence length="255" mass="26435">MTDKPAGDSANETAVAPDLRNQMIRRLAMAGGLVAVLLGMLAVFDHLSQPADEQEVRVFTEPVPVAPKKMVTQPVTPVEPVADEAPVVQEAAPVGAVPVEAAVGAPPPPEVAAQPAIEPTVAPANPPVARPRVRPVAPASPEIVPEMTSAPPIAPAPPVSVPKAPVPSARVVESTPTTPAAPRLFSGFVLQAGVFTSAQRAEELHAKLTLSGVQSSIETRVQVGPFRTRKEAAEAQEKLRELGIDSILIAPKGGR</sequence>
<keyword evidence="1" id="KW-0472">Membrane</keyword>
<dbReference type="InterPro" id="IPR007730">
    <property type="entry name" value="SPOR-like_dom"/>
</dbReference>
<keyword evidence="1" id="KW-1133">Transmembrane helix</keyword>